<sequence length="237" mass="26259">HSEIKRNPIIFYIPTIFLLPFANICLAYIHPLQNSPSENQMRMPARKGLSLLLLGQKNEDKPMRVAPWTQYQLVDQETNPDLQLAPGKKRLVRRCASFVCFGRATATGPEGPSKPNVGPTENREFRQGSRERDGIKDAAHSVDCTVDGDNNGQIGISRKSSLKRSDIAGAVVDDGSCGNSNKLDSSDVTCETGRRKVQWADAIGGELFEIREFEMSEDGSDDEFDHANEKTCACRIM</sequence>
<accession>A0A5A7PP89</accession>
<dbReference type="PANTHER" id="PTHR33401">
    <property type="entry name" value="LIGHT-HARVESTING COMPLEX-LIKE PROTEIN OHP2, CHLOROPLASTIC"/>
    <property type="match status" value="1"/>
</dbReference>
<reference evidence="4" key="1">
    <citation type="journal article" date="2019" name="Curr. Biol.">
        <title>Genome Sequence of Striga asiatica Provides Insight into the Evolution of Plant Parasitism.</title>
        <authorList>
            <person name="Yoshida S."/>
            <person name="Kim S."/>
            <person name="Wafula E.K."/>
            <person name="Tanskanen J."/>
            <person name="Kim Y.M."/>
            <person name="Honaas L."/>
            <person name="Yang Z."/>
            <person name="Spallek T."/>
            <person name="Conn C.E."/>
            <person name="Ichihashi Y."/>
            <person name="Cheong K."/>
            <person name="Cui S."/>
            <person name="Der J.P."/>
            <person name="Gundlach H."/>
            <person name="Jiao Y."/>
            <person name="Hori C."/>
            <person name="Ishida J.K."/>
            <person name="Kasahara H."/>
            <person name="Kiba T."/>
            <person name="Kim M.S."/>
            <person name="Koo N."/>
            <person name="Laohavisit A."/>
            <person name="Lee Y.H."/>
            <person name="Lumba S."/>
            <person name="McCourt P."/>
            <person name="Mortimer J.C."/>
            <person name="Mutuku J.M."/>
            <person name="Nomura T."/>
            <person name="Sasaki-Sekimoto Y."/>
            <person name="Seto Y."/>
            <person name="Wang Y."/>
            <person name="Wakatake T."/>
            <person name="Sakakibara H."/>
            <person name="Demura T."/>
            <person name="Yamaguchi S."/>
            <person name="Yoneyama K."/>
            <person name="Manabe R.I."/>
            <person name="Nelson D.C."/>
            <person name="Schulman A.H."/>
            <person name="Timko M.P."/>
            <person name="dePamphilis C.W."/>
            <person name="Choi D."/>
            <person name="Shirasu K."/>
        </authorList>
    </citation>
    <scope>NUCLEOTIDE SEQUENCE [LARGE SCALE GENOMIC DNA]</scope>
    <source>
        <strain evidence="4">cv. UVA1</strain>
    </source>
</reference>
<evidence type="ECO:0000256" key="2">
    <source>
        <dbReference type="SAM" id="Phobius"/>
    </source>
</evidence>
<organism evidence="3 4">
    <name type="scientific">Striga asiatica</name>
    <name type="common">Asiatic witchweed</name>
    <name type="synonym">Buchnera asiatica</name>
    <dbReference type="NCBI Taxonomy" id="4170"/>
    <lineage>
        <taxon>Eukaryota</taxon>
        <taxon>Viridiplantae</taxon>
        <taxon>Streptophyta</taxon>
        <taxon>Embryophyta</taxon>
        <taxon>Tracheophyta</taxon>
        <taxon>Spermatophyta</taxon>
        <taxon>Magnoliopsida</taxon>
        <taxon>eudicotyledons</taxon>
        <taxon>Gunneridae</taxon>
        <taxon>Pentapetalae</taxon>
        <taxon>asterids</taxon>
        <taxon>lamiids</taxon>
        <taxon>Lamiales</taxon>
        <taxon>Orobanchaceae</taxon>
        <taxon>Buchnereae</taxon>
        <taxon>Striga</taxon>
    </lineage>
</organism>
<dbReference type="PANTHER" id="PTHR33401:SF3">
    <property type="entry name" value="LOW AFFINITY POTASSIUM TRANSPORT SYSTEM PROTEIN"/>
    <property type="match status" value="1"/>
</dbReference>
<dbReference type="EMBL" id="BKCP01004905">
    <property type="protein sequence ID" value="GER34451.1"/>
    <property type="molecule type" value="Genomic_DNA"/>
</dbReference>
<evidence type="ECO:0000313" key="4">
    <source>
        <dbReference type="Proteomes" id="UP000325081"/>
    </source>
</evidence>
<feature type="transmembrane region" description="Helical" evidence="2">
    <location>
        <begin position="9"/>
        <end position="29"/>
    </location>
</feature>
<feature type="compositionally biased region" description="Basic and acidic residues" evidence="1">
    <location>
        <begin position="121"/>
        <end position="134"/>
    </location>
</feature>
<keyword evidence="2" id="KW-0472">Membrane</keyword>
<comment type="caution">
    <text evidence="3">The sequence shown here is derived from an EMBL/GenBank/DDBJ whole genome shotgun (WGS) entry which is preliminary data.</text>
</comment>
<keyword evidence="2" id="KW-1133">Transmembrane helix</keyword>
<evidence type="ECO:0000313" key="3">
    <source>
        <dbReference type="EMBL" id="GER34451.1"/>
    </source>
</evidence>
<keyword evidence="4" id="KW-1185">Reference proteome</keyword>
<feature type="region of interest" description="Disordered" evidence="1">
    <location>
        <begin position="107"/>
        <end position="134"/>
    </location>
</feature>
<protein>
    <submittedName>
        <fullName evidence="3">NAD/NADP-dependent betaine aldehydedehydrogenase</fullName>
    </submittedName>
</protein>
<name>A0A5A7PP89_STRAF</name>
<evidence type="ECO:0000256" key="1">
    <source>
        <dbReference type="SAM" id="MobiDB-lite"/>
    </source>
</evidence>
<gene>
    <name evidence="3" type="ORF">STAS_10672</name>
</gene>
<dbReference type="Proteomes" id="UP000325081">
    <property type="component" value="Unassembled WGS sequence"/>
</dbReference>
<keyword evidence="2" id="KW-0812">Transmembrane</keyword>
<dbReference type="AlphaFoldDB" id="A0A5A7PP89"/>
<proteinExistence type="predicted"/>
<dbReference type="OrthoDB" id="1875894at2759"/>
<feature type="non-terminal residue" evidence="3">
    <location>
        <position position="1"/>
    </location>
</feature>